<comment type="caution">
    <text evidence="1">The sequence shown here is derived from an EMBL/GenBank/DDBJ whole genome shotgun (WGS) entry which is preliminary data.</text>
</comment>
<protein>
    <submittedName>
        <fullName evidence="1">Uncharacterized protein</fullName>
    </submittedName>
</protein>
<name>A0A645J0W8_9ZZZZ</name>
<dbReference type="EMBL" id="VSSQ01128755">
    <property type="protein sequence ID" value="MPN57335.1"/>
    <property type="molecule type" value="Genomic_DNA"/>
</dbReference>
<reference evidence="1" key="1">
    <citation type="submission" date="2019-08" db="EMBL/GenBank/DDBJ databases">
        <authorList>
            <person name="Kucharzyk K."/>
            <person name="Murdoch R.W."/>
            <person name="Higgins S."/>
            <person name="Loffler F."/>
        </authorList>
    </citation>
    <scope>NUCLEOTIDE SEQUENCE</scope>
</reference>
<proteinExistence type="predicted"/>
<dbReference type="AlphaFoldDB" id="A0A645J0W8"/>
<gene>
    <name evidence="1" type="ORF">SDC9_205029</name>
</gene>
<organism evidence="1">
    <name type="scientific">bioreactor metagenome</name>
    <dbReference type="NCBI Taxonomy" id="1076179"/>
    <lineage>
        <taxon>unclassified sequences</taxon>
        <taxon>metagenomes</taxon>
        <taxon>ecological metagenomes</taxon>
    </lineage>
</organism>
<sequence length="103" mass="11664">METHHQMLCALPFALPVRAHATGQSRNVVGVIVVIVDKAQFRVPARAPYPVRDTVEQAGRGGSRILRVQRQHQHPLHLRVQQPLQLSANRRLAVAHGGQYRRW</sequence>
<evidence type="ECO:0000313" key="1">
    <source>
        <dbReference type="EMBL" id="MPN57335.1"/>
    </source>
</evidence>
<accession>A0A645J0W8</accession>